<keyword evidence="2" id="KW-1185">Reference proteome</keyword>
<name>A0A1U7HTU4_9CHRO</name>
<dbReference type="AlphaFoldDB" id="A0A1U7HTU4"/>
<sequence length="79" mass="9296">MKYQQLIPLPLEKEPQLKKVCVRAAWALPNRVSCLRQRNLDPFEEVEILNLLERPVVLTPTKLEYLAHIEKRYGIAQDQ</sequence>
<dbReference type="EMBL" id="MRCC01000007">
    <property type="protein sequence ID" value="OKH26958.1"/>
    <property type="molecule type" value="Genomic_DNA"/>
</dbReference>
<dbReference type="Proteomes" id="UP000185984">
    <property type="component" value="Unassembled WGS sequence"/>
</dbReference>
<dbReference type="OrthoDB" id="505288at2"/>
<evidence type="ECO:0000313" key="1">
    <source>
        <dbReference type="EMBL" id="OKH26958.1"/>
    </source>
</evidence>
<accession>A0A1U7HTU4</accession>
<evidence type="ECO:0000313" key="2">
    <source>
        <dbReference type="Proteomes" id="UP000185984"/>
    </source>
</evidence>
<proteinExistence type="predicted"/>
<organism evidence="1 2">
    <name type="scientific">Chroogloeocystis siderophila 5.2 s.c.1</name>
    <dbReference type="NCBI Taxonomy" id="247279"/>
    <lineage>
        <taxon>Bacteria</taxon>
        <taxon>Bacillati</taxon>
        <taxon>Cyanobacteriota</taxon>
        <taxon>Cyanophyceae</taxon>
        <taxon>Oscillatoriophycideae</taxon>
        <taxon>Chroococcales</taxon>
        <taxon>Chroococcaceae</taxon>
        <taxon>Chroogloeocystis</taxon>
    </lineage>
</organism>
<reference evidence="1 2" key="1">
    <citation type="submission" date="2016-11" db="EMBL/GenBank/DDBJ databases">
        <title>Draft Genome Sequences of Nine Cyanobacterial Strains from Diverse Habitats.</title>
        <authorList>
            <person name="Zhu T."/>
            <person name="Hou S."/>
            <person name="Lu X."/>
            <person name="Hess W.R."/>
        </authorList>
    </citation>
    <scope>NUCLEOTIDE SEQUENCE [LARGE SCALE GENOMIC DNA]</scope>
    <source>
        <strain evidence="1 2">5.2 s.c.1</strain>
    </source>
</reference>
<protein>
    <submittedName>
        <fullName evidence="1">Uncharacterized protein</fullName>
    </submittedName>
</protein>
<dbReference type="RefSeq" id="WP_073549183.1">
    <property type="nucleotide sequence ID" value="NZ_CAWMVK010000041.1"/>
</dbReference>
<comment type="caution">
    <text evidence="1">The sequence shown here is derived from an EMBL/GenBank/DDBJ whole genome shotgun (WGS) entry which is preliminary data.</text>
</comment>
<gene>
    <name evidence="1" type="ORF">NIES1031_09495</name>
</gene>